<dbReference type="CDD" id="cd00063">
    <property type="entry name" value="FN3"/>
    <property type="match status" value="1"/>
</dbReference>
<proteinExistence type="predicted"/>
<dbReference type="Proteomes" id="UP000269396">
    <property type="component" value="Unassembled WGS sequence"/>
</dbReference>
<evidence type="ECO:0000313" key="1">
    <source>
        <dbReference type="EMBL" id="VDO71398.1"/>
    </source>
</evidence>
<accession>A0A183NEP6</accession>
<dbReference type="EMBL" id="UZAL01000527">
    <property type="protein sequence ID" value="VDO71398.1"/>
    <property type="molecule type" value="Genomic_DNA"/>
</dbReference>
<evidence type="ECO:0000313" key="2">
    <source>
        <dbReference type="Proteomes" id="UP000269396"/>
    </source>
</evidence>
<dbReference type="Pfam" id="PF00041">
    <property type="entry name" value="fn3"/>
    <property type="match status" value="1"/>
</dbReference>
<dbReference type="PANTHER" id="PTHR24099">
    <property type="entry name" value="E3 UBIQUITIN-PROTEIN LIGASE TRIM36-RELATED"/>
    <property type="match status" value="1"/>
</dbReference>
<dbReference type="SMART" id="SM00060">
    <property type="entry name" value="FN3"/>
    <property type="match status" value="2"/>
</dbReference>
<dbReference type="PANTHER" id="PTHR24099:SF11">
    <property type="entry name" value="FIBRONECTIN TYPE III DOMAIN-CONTAINING 3BA-RELATED"/>
    <property type="match status" value="1"/>
</dbReference>
<dbReference type="Gene3D" id="2.60.40.10">
    <property type="entry name" value="Immunoglobulins"/>
    <property type="match status" value="2"/>
</dbReference>
<dbReference type="AlphaFoldDB" id="A0A183NEP6"/>
<sequence>MAALALSIRELISSLTPPPEIMQLLRYTNFSTTSIYSLPRPDPEFFEPIQVFGRSYKINQLSPSTEYLIRVAAINQYGQSSWSPILSASTSGSPPEMPLPPFLIQADVHSLTLGWRPPTNPDQYQYHLHHHHHHNQSNICDHMNSSNYGSHLSPITYTLEMDDQTMGHGFITVFDGSGTEHCVDNLRRNTRYRFRLAASNID</sequence>
<protein>
    <submittedName>
        <fullName evidence="1">Uncharacterized protein</fullName>
    </submittedName>
</protein>
<feature type="non-terminal residue" evidence="1">
    <location>
        <position position="202"/>
    </location>
</feature>
<gene>
    <name evidence="1" type="ORF">SMTD_LOCUS582</name>
</gene>
<organism evidence="1 2">
    <name type="scientific">Schistosoma mattheei</name>
    <dbReference type="NCBI Taxonomy" id="31246"/>
    <lineage>
        <taxon>Eukaryota</taxon>
        <taxon>Metazoa</taxon>
        <taxon>Spiralia</taxon>
        <taxon>Lophotrochozoa</taxon>
        <taxon>Platyhelminthes</taxon>
        <taxon>Trematoda</taxon>
        <taxon>Digenea</taxon>
        <taxon>Strigeidida</taxon>
        <taxon>Schistosomatoidea</taxon>
        <taxon>Schistosomatidae</taxon>
        <taxon>Schistosoma</taxon>
    </lineage>
</organism>
<dbReference type="SUPFAM" id="SSF49265">
    <property type="entry name" value="Fibronectin type III"/>
    <property type="match status" value="1"/>
</dbReference>
<dbReference type="InterPro" id="IPR050617">
    <property type="entry name" value="E3_ligase_FN3/SPRY"/>
</dbReference>
<dbReference type="InterPro" id="IPR036116">
    <property type="entry name" value="FN3_sf"/>
</dbReference>
<dbReference type="InterPro" id="IPR013783">
    <property type="entry name" value="Ig-like_fold"/>
</dbReference>
<name>A0A183NEP6_9TREM</name>
<dbReference type="STRING" id="31246.A0A183NEP6"/>
<dbReference type="PROSITE" id="PS50853">
    <property type="entry name" value="FN3"/>
    <property type="match status" value="1"/>
</dbReference>
<keyword evidence="2" id="KW-1185">Reference proteome</keyword>
<dbReference type="InterPro" id="IPR003961">
    <property type="entry name" value="FN3_dom"/>
</dbReference>
<reference evidence="1 2" key="1">
    <citation type="submission" date="2018-11" db="EMBL/GenBank/DDBJ databases">
        <authorList>
            <consortium name="Pathogen Informatics"/>
        </authorList>
    </citation>
    <scope>NUCLEOTIDE SEQUENCE [LARGE SCALE GENOMIC DNA]</scope>
    <source>
        <strain>Denwood</strain>
        <strain evidence="2">Zambia</strain>
    </source>
</reference>